<evidence type="ECO:0000256" key="1">
    <source>
        <dbReference type="SAM" id="Phobius"/>
    </source>
</evidence>
<feature type="transmembrane region" description="Helical" evidence="1">
    <location>
        <begin position="25"/>
        <end position="44"/>
    </location>
</feature>
<reference evidence="2 3" key="1">
    <citation type="journal article" date="2013" name="Nature">
        <title>Insights into bilaterian evolution from three spiralian genomes.</title>
        <authorList>
            <person name="Simakov O."/>
            <person name="Marletaz F."/>
            <person name="Cho S.J."/>
            <person name="Edsinger-Gonzales E."/>
            <person name="Havlak P."/>
            <person name="Hellsten U."/>
            <person name="Kuo D.H."/>
            <person name="Larsson T."/>
            <person name="Lv J."/>
            <person name="Arendt D."/>
            <person name="Savage R."/>
            <person name="Osoegawa K."/>
            <person name="de Jong P."/>
            <person name="Grimwood J."/>
            <person name="Chapman J.A."/>
            <person name="Shapiro H."/>
            <person name="Aerts A."/>
            <person name="Otillar R.P."/>
            <person name="Terry A.Y."/>
            <person name="Boore J.L."/>
            <person name="Grigoriev I.V."/>
            <person name="Lindberg D.R."/>
            <person name="Seaver E.C."/>
            <person name="Weisblat D.A."/>
            <person name="Putnam N.H."/>
            <person name="Rokhsar D.S."/>
        </authorList>
    </citation>
    <scope>NUCLEOTIDE SEQUENCE [LARGE SCALE GENOMIC DNA]</scope>
</reference>
<keyword evidence="3" id="KW-1185">Reference proteome</keyword>
<keyword evidence="1" id="KW-1133">Transmembrane helix</keyword>
<gene>
    <name evidence="2" type="ORF">LOTGIDRAFT_148303</name>
</gene>
<keyword evidence="1" id="KW-0472">Membrane</keyword>
<dbReference type="CTD" id="20235368"/>
<dbReference type="GeneID" id="20235368"/>
<proteinExistence type="predicted"/>
<protein>
    <submittedName>
        <fullName evidence="2">Uncharacterized protein</fullName>
    </submittedName>
</protein>
<evidence type="ECO:0000313" key="2">
    <source>
        <dbReference type="EMBL" id="ESO84710.1"/>
    </source>
</evidence>
<dbReference type="KEGG" id="lgi:LOTGIDRAFT_148303"/>
<dbReference type="AlphaFoldDB" id="V3ZQC9"/>
<evidence type="ECO:0000313" key="3">
    <source>
        <dbReference type="Proteomes" id="UP000030746"/>
    </source>
</evidence>
<organism evidence="2 3">
    <name type="scientific">Lottia gigantea</name>
    <name type="common">Giant owl limpet</name>
    <dbReference type="NCBI Taxonomy" id="225164"/>
    <lineage>
        <taxon>Eukaryota</taxon>
        <taxon>Metazoa</taxon>
        <taxon>Spiralia</taxon>
        <taxon>Lophotrochozoa</taxon>
        <taxon>Mollusca</taxon>
        <taxon>Gastropoda</taxon>
        <taxon>Patellogastropoda</taxon>
        <taxon>Lottioidea</taxon>
        <taxon>Lottiidae</taxon>
        <taxon>Lottia</taxon>
    </lineage>
</organism>
<keyword evidence="1" id="KW-0812">Transmembrane</keyword>
<name>V3ZQC9_LOTGI</name>
<dbReference type="Proteomes" id="UP000030746">
    <property type="component" value="Unassembled WGS sequence"/>
</dbReference>
<accession>V3ZQC9</accession>
<dbReference type="RefSeq" id="XP_009064602.1">
    <property type="nucleotide sequence ID" value="XM_009066354.1"/>
</dbReference>
<sequence length="71" mass="8388">MCHTIFKSNKTCLSKQYRLHFKHSIGLLFIFCKLSIVSCVIPYLNLTRHVYLNNTDYILNIQLDFSLSYVN</sequence>
<dbReference type="EMBL" id="KB203434">
    <property type="protein sequence ID" value="ESO84710.1"/>
    <property type="molecule type" value="Genomic_DNA"/>
</dbReference>